<dbReference type="InterPro" id="IPR050863">
    <property type="entry name" value="CenT-Element_Derived"/>
</dbReference>
<feature type="domain" description="HTH CENPB-type" evidence="2">
    <location>
        <begin position="68"/>
        <end position="141"/>
    </location>
</feature>
<keyword evidence="1" id="KW-0238">DNA-binding</keyword>
<evidence type="ECO:0000313" key="3">
    <source>
        <dbReference type="EMBL" id="RPB02936.1"/>
    </source>
</evidence>
<dbReference type="OrthoDB" id="5876240at2759"/>
<dbReference type="InterPro" id="IPR006600">
    <property type="entry name" value="HTH_CenpB_DNA-bd_dom"/>
</dbReference>
<feature type="non-terminal residue" evidence="3">
    <location>
        <position position="1"/>
    </location>
</feature>
<dbReference type="Proteomes" id="UP000276215">
    <property type="component" value="Unassembled WGS sequence"/>
</dbReference>
<accession>A0A3N4JX57</accession>
<sequence length="380" mass="44245">KPIQRQEISWSHHQKIHTLVFLSQHRIPTGDELYPYQSPTQQEASNIFHVPQPMISEWQRGNGTKDRAVRQINVISWSDLESQLYQLFLECREKGQTICRSWLDGEERPWEEDRLQGEEVFRFSHGWFSRFLARYQISLRSITKKAQSVPAEYQNLILSWLHFNRRNSQPEQSSISHWPIVMNPTPTIGQFQLGNICNLDETPIPFEYLDGWTYESIGVKTVWTKSTHFGWDKRQASLVLCVFANGVPRIPPMVIFHGTGRRLGDEFTHYHPGVLVEFNEKVYMNDNLFLCYITDHLAPALEGHPSLFALDLMGSHKIPTVLDTLQNHQIIPSLIPRGCNSLLQPLDISINKLLKEIMRDLTDQAILDYEEAEEIERWSI</sequence>
<evidence type="ECO:0000256" key="1">
    <source>
        <dbReference type="ARBA" id="ARBA00023125"/>
    </source>
</evidence>
<organism evidence="3 4">
    <name type="scientific">Choiromyces venosus 120613-1</name>
    <dbReference type="NCBI Taxonomy" id="1336337"/>
    <lineage>
        <taxon>Eukaryota</taxon>
        <taxon>Fungi</taxon>
        <taxon>Dikarya</taxon>
        <taxon>Ascomycota</taxon>
        <taxon>Pezizomycotina</taxon>
        <taxon>Pezizomycetes</taxon>
        <taxon>Pezizales</taxon>
        <taxon>Tuberaceae</taxon>
        <taxon>Choiromyces</taxon>
    </lineage>
</organism>
<dbReference type="EMBL" id="ML120365">
    <property type="protein sequence ID" value="RPB02936.1"/>
    <property type="molecule type" value="Genomic_DNA"/>
</dbReference>
<proteinExistence type="predicted"/>
<gene>
    <name evidence="3" type="ORF">L873DRAFT_1671743</name>
</gene>
<reference evidence="3 4" key="1">
    <citation type="journal article" date="2018" name="Nat. Ecol. Evol.">
        <title>Pezizomycetes genomes reveal the molecular basis of ectomycorrhizal truffle lifestyle.</title>
        <authorList>
            <person name="Murat C."/>
            <person name="Payen T."/>
            <person name="Noel B."/>
            <person name="Kuo A."/>
            <person name="Morin E."/>
            <person name="Chen J."/>
            <person name="Kohler A."/>
            <person name="Krizsan K."/>
            <person name="Balestrini R."/>
            <person name="Da Silva C."/>
            <person name="Montanini B."/>
            <person name="Hainaut M."/>
            <person name="Levati E."/>
            <person name="Barry K.W."/>
            <person name="Belfiori B."/>
            <person name="Cichocki N."/>
            <person name="Clum A."/>
            <person name="Dockter R.B."/>
            <person name="Fauchery L."/>
            <person name="Guy J."/>
            <person name="Iotti M."/>
            <person name="Le Tacon F."/>
            <person name="Lindquist E.A."/>
            <person name="Lipzen A."/>
            <person name="Malagnac F."/>
            <person name="Mello A."/>
            <person name="Molinier V."/>
            <person name="Miyauchi S."/>
            <person name="Poulain J."/>
            <person name="Riccioni C."/>
            <person name="Rubini A."/>
            <person name="Sitrit Y."/>
            <person name="Splivallo R."/>
            <person name="Traeger S."/>
            <person name="Wang M."/>
            <person name="Zifcakova L."/>
            <person name="Wipf D."/>
            <person name="Zambonelli A."/>
            <person name="Paolocci F."/>
            <person name="Nowrousian M."/>
            <person name="Ottonello S."/>
            <person name="Baldrian P."/>
            <person name="Spatafora J.W."/>
            <person name="Henrissat B."/>
            <person name="Nagy L.G."/>
            <person name="Aury J.M."/>
            <person name="Wincker P."/>
            <person name="Grigoriev I.V."/>
            <person name="Bonfante P."/>
            <person name="Martin F.M."/>
        </authorList>
    </citation>
    <scope>NUCLEOTIDE SEQUENCE [LARGE SCALE GENOMIC DNA]</scope>
    <source>
        <strain evidence="3 4">120613-1</strain>
    </source>
</reference>
<dbReference type="GO" id="GO:0003677">
    <property type="term" value="F:DNA binding"/>
    <property type="evidence" value="ECO:0007669"/>
    <property type="project" value="UniProtKB-KW"/>
</dbReference>
<dbReference type="PROSITE" id="PS51253">
    <property type="entry name" value="HTH_CENPB"/>
    <property type="match status" value="1"/>
</dbReference>
<dbReference type="InterPro" id="IPR004875">
    <property type="entry name" value="DDE_SF_endonuclease_dom"/>
</dbReference>
<evidence type="ECO:0000259" key="2">
    <source>
        <dbReference type="PROSITE" id="PS51253"/>
    </source>
</evidence>
<evidence type="ECO:0000313" key="4">
    <source>
        <dbReference type="Proteomes" id="UP000276215"/>
    </source>
</evidence>
<dbReference type="Pfam" id="PF03184">
    <property type="entry name" value="DDE_1"/>
    <property type="match status" value="1"/>
</dbReference>
<dbReference type="Gene3D" id="1.10.10.60">
    <property type="entry name" value="Homeodomain-like"/>
    <property type="match status" value="1"/>
</dbReference>
<dbReference type="PANTHER" id="PTHR19303">
    <property type="entry name" value="TRANSPOSON"/>
    <property type="match status" value="1"/>
</dbReference>
<dbReference type="GO" id="GO:0005634">
    <property type="term" value="C:nucleus"/>
    <property type="evidence" value="ECO:0007669"/>
    <property type="project" value="TreeGrafter"/>
</dbReference>
<dbReference type="PANTHER" id="PTHR19303:SF73">
    <property type="entry name" value="PROTEIN PDC2"/>
    <property type="match status" value="1"/>
</dbReference>
<keyword evidence="4" id="KW-1185">Reference proteome</keyword>
<dbReference type="AlphaFoldDB" id="A0A3N4JX57"/>
<dbReference type="Pfam" id="PF03221">
    <property type="entry name" value="HTH_Tnp_Tc5"/>
    <property type="match status" value="1"/>
</dbReference>
<protein>
    <recommendedName>
        <fullName evidence="2">HTH CENPB-type domain-containing protein</fullName>
    </recommendedName>
</protein>
<name>A0A3N4JX57_9PEZI</name>